<dbReference type="OrthoDB" id="9813828at2"/>
<dbReference type="PANTHER" id="PTHR37838">
    <property type="entry name" value="NA(+)-TRANSLOCATING NADH-QUINONE REDUCTASE SUBUNIT C"/>
    <property type="match status" value="1"/>
</dbReference>
<dbReference type="GO" id="GO:0016655">
    <property type="term" value="F:oxidoreductase activity, acting on NAD(P)H, quinone or similar compound as acceptor"/>
    <property type="evidence" value="ECO:0007669"/>
    <property type="project" value="UniProtKB-UniRule"/>
</dbReference>
<evidence type="ECO:0000313" key="19">
    <source>
        <dbReference type="EMBL" id="KAB2817241.1"/>
    </source>
</evidence>
<evidence type="ECO:0000256" key="7">
    <source>
        <dbReference type="ARBA" id="ARBA00022692"/>
    </source>
</evidence>
<comment type="subunit">
    <text evidence="16 17">Composed of six subunits; NqrA, NqrB, NqrC, NqrD, NqrE and NqrF.</text>
</comment>
<evidence type="ECO:0000256" key="6">
    <source>
        <dbReference type="ARBA" id="ARBA00022643"/>
    </source>
</evidence>
<dbReference type="GO" id="GO:0010181">
    <property type="term" value="F:FMN binding"/>
    <property type="evidence" value="ECO:0007669"/>
    <property type="project" value="UniProtKB-UniRule"/>
</dbReference>
<dbReference type="NCBIfam" id="TIGR01938">
    <property type="entry name" value="nqrC"/>
    <property type="match status" value="1"/>
</dbReference>
<comment type="catalytic activity">
    <reaction evidence="16 17">
        <text>a ubiquinone + n Na(+)(in) + NADH + H(+) = a ubiquinol + n Na(+)(out) + NAD(+)</text>
        <dbReference type="Rhea" id="RHEA:47748"/>
        <dbReference type="Rhea" id="RHEA-COMP:9565"/>
        <dbReference type="Rhea" id="RHEA-COMP:9566"/>
        <dbReference type="ChEBI" id="CHEBI:15378"/>
        <dbReference type="ChEBI" id="CHEBI:16389"/>
        <dbReference type="ChEBI" id="CHEBI:17976"/>
        <dbReference type="ChEBI" id="CHEBI:29101"/>
        <dbReference type="ChEBI" id="CHEBI:57540"/>
        <dbReference type="ChEBI" id="CHEBI:57945"/>
        <dbReference type="EC" id="7.2.1.1"/>
    </reaction>
</comment>
<accession>A0A6L3ZH52</accession>
<feature type="transmembrane region" description="Helical" evidence="16">
    <location>
        <begin position="12"/>
        <end position="31"/>
    </location>
</feature>
<sequence length="231" mass="25090">MDVNSNKYTYLFALVMVVVVALLLSGASISLKDRQDANVRQEKQQDILKSIGIMVERSEAPAEFDKFITEQVVVQNGQAVESETGAFEIDMAAAVSKPVAERQVPLYVASKNDTTFYIVPLRGKGLWGPIWGYVSLLSDGSTVYGTTFGHKGETPGLGAEITTDRFQEQFSGKQIMDGNNFVSVEVVKTGANNEHEVDGISGGTITSVGVGNMLKDCLTPYVDYFKNTNAQ</sequence>
<evidence type="ECO:0000256" key="9">
    <source>
        <dbReference type="ARBA" id="ARBA00022989"/>
    </source>
</evidence>
<protein>
    <recommendedName>
        <fullName evidence="16 17">Na(+)-translocating NADH-quinone reductase subunit C</fullName>
        <shortName evidence="16 17">Na(+)-NQR subunit C</shortName>
        <shortName evidence="16 17">Na(+)-translocating NQR subunit C</shortName>
        <ecNumber evidence="16 17">7.2.1.1</ecNumber>
    </recommendedName>
    <alternativeName>
        <fullName evidence="16 17">NQR complex subunit C</fullName>
    </alternativeName>
    <alternativeName>
        <fullName evidence="16 17">NQR-1 subunit C</fullName>
    </alternativeName>
</protein>
<name>A0A6L3ZH52_9FLAO</name>
<gene>
    <name evidence="16 19" type="primary">nqrC</name>
    <name evidence="19" type="ORF">F8C82_02285</name>
</gene>
<keyword evidence="15 16" id="KW-0739">Sodium transport</keyword>
<organism evidence="19 20">
    <name type="scientific">Phaeocystidibacter marisrubri</name>
    <dbReference type="NCBI Taxonomy" id="1577780"/>
    <lineage>
        <taxon>Bacteria</taxon>
        <taxon>Pseudomonadati</taxon>
        <taxon>Bacteroidota</taxon>
        <taxon>Flavobacteriia</taxon>
        <taxon>Flavobacteriales</taxon>
        <taxon>Phaeocystidibacteraceae</taxon>
        <taxon>Phaeocystidibacter</taxon>
    </lineage>
</organism>
<dbReference type="GO" id="GO:0006814">
    <property type="term" value="P:sodium ion transport"/>
    <property type="evidence" value="ECO:0007669"/>
    <property type="project" value="UniProtKB-UniRule"/>
</dbReference>
<dbReference type="HAMAP" id="MF_00427">
    <property type="entry name" value="NqrC"/>
    <property type="match status" value="1"/>
</dbReference>
<comment type="similarity">
    <text evidence="16 17">Belongs to the NqrC family.</text>
</comment>
<comment type="subcellular location">
    <subcellularLocation>
        <location evidence="16">Cell membrane</location>
        <topology evidence="16">Single-pass membrane protein</topology>
    </subcellularLocation>
</comment>
<dbReference type="Pfam" id="PF04205">
    <property type="entry name" value="FMN_bind"/>
    <property type="match status" value="1"/>
</dbReference>
<keyword evidence="5 16" id="KW-0285">Flavoprotein</keyword>
<dbReference type="RefSeq" id="WP_151691812.1">
    <property type="nucleotide sequence ID" value="NZ_BMGX01000002.1"/>
</dbReference>
<keyword evidence="6 16" id="KW-0288">FMN</keyword>
<evidence type="ECO:0000256" key="14">
    <source>
        <dbReference type="ARBA" id="ARBA00023136"/>
    </source>
</evidence>
<keyword evidence="7 16" id="KW-0812">Transmembrane</keyword>
<feature type="modified residue" description="FMN phosphoryl threonine" evidence="16">
    <location>
        <position position="204"/>
    </location>
</feature>
<evidence type="ECO:0000256" key="13">
    <source>
        <dbReference type="ARBA" id="ARBA00023075"/>
    </source>
</evidence>
<keyword evidence="14 16" id="KW-0472">Membrane</keyword>
<comment type="function">
    <text evidence="16">NQR complex catalyzes the reduction of ubiquinone-1 to ubiquinol by two successive reactions, coupled with the transport of Na(+) ions from the cytoplasm to the periplasm. NqrA to NqrE are probably involved in the second step, the conversion of ubisemiquinone to ubiquinol.</text>
</comment>
<dbReference type="InterPro" id="IPR007329">
    <property type="entry name" value="FMN-bd"/>
</dbReference>
<dbReference type="Proteomes" id="UP000484164">
    <property type="component" value="Unassembled WGS sequence"/>
</dbReference>
<keyword evidence="12 16" id="KW-0406">Ion transport</keyword>
<keyword evidence="4 16" id="KW-0597">Phosphoprotein</keyword>
<keyword evidence="10 16" id="KW-0520">NAD</keyword>
<evidence type="ECO:0000256" key="4">
    <source>
        <dbReference type="ARBA" id="ARBA00022553"/>
    </source>
</evidence>
<keyword evidence="3" id="KW-0997">Cell inner membrane</keyword>
<reference evidence="19 20" key="1">
    <citation type="submission" date="2019-10" db="EMBL/GenBank/DDBJ databases">
        <title>Genome sequence of Phaeocystidibacter marisrubri JCM30614 (type strain).</title>
        <authorList>
            <person name="Bowman J.P."/>
        </authorList>
    </citation>
    <scope>NUCLEOTIDE SEQUENCE [LARGE SCALE GENOMIC DNA]</scope>
    <source>
        <strain evidence="19 20">JCM 30614</strain>
    </source>
</reference>
<keyword evidence="1 16" id="KW-0813">Transport</keyword>
<evidence type="ECO:0000256" key="2">
    <source>
        <dbReference type="ARBA" id="ARBA00022475"/>
    </source>
</evidence>
<keyword evidence="9 16" id="KW-1133">Transmembrane helix</keyword>
<keyword evidence="13 16" id="KW-0830">Ubiquinone</keyword>
<dbReference type="GO" id="GO:0005886">
    <property type="term" value="C:plasma membrane"/>
    <property type="evidence" value="ECO:0007669"/>
    <property type="project" value="UniProtKB-SubCell"/>
</dbReference>
<dbReference type="SMART" id="SM00900">
    <property type="entry name" value="FMN_bind"/>
    <property type="match status" value="1"/>
</dbReference>
<keyword evidence="2 16" id="KW-1003">Cell membrane</keyword>
<evidence type="ECO:0000256" key="10">
    <source>
        <dbReference type="ARBA" id="ARBA00023027"/>
    </source>
</evidence>
<dbReference type="EC" id="7.2.1.1" evidence="16 17"/>
<evidence type="ECO:0000256" key="17">
    <source>
        <dbReference type="PIRNR" id="PIRNR009437"/>
    </source>
</evidence>
<dbReference type="PIRSF" id="PIRSF009437">
    <property type="entry name" value="NQR-1_subunit_C"/>
    <property type="match status" value="1"/>
</dbReference>
<dbReference type="InterPro" id="IPR010204">
    <property type="entry name" value="NqrC"/>
</dbReference>
<feature type="domain" description="FMN-binding" evidence="18">
    <location>
        <begin position="125"/>
        <end position="221"/>
    </location>
</feature>
<evidence type="ECO:0000256" key="16">
    <source>
        <dbReference type="HAMAP-Rule" id="MF_00427"/>
    </source>
</evidence>
<evidence type="ECO:0000259" key="18">
    <source>
        <dbReference type="SMART" id="SM00900"/>
    </source>
</evidence>
<evidence type="ECO:0000256" key="3">
    <source>
        <dbReference type="ARBA" id="ARBA00022519"/>
    </source>
</evidence>
<comment type="caution">
    <text evidence="19">The sequence shown here is derived from an EMBL/GenBank/DDBJ whole genome shotgun (WGS) entry which is preliminary data.</text>
</comment>
<evidence type="ECO:0000256" key="11">
    <source>
        <dbReference type="ARBA" id="ARBA00023053"/>
    </source>
</evidence>
<evidence type="ECO:0000256" key="5">
    <source>
        <dbReference type="ARBA" id="ARBA00022630"/>
    </source>
</evidence>
<keyword evidence="20" id="KW-1185">Reference proteome</keyword>
<proteinExistence type="inferred from homology"/>
<comment type="caution">
    <text evidence="16">Lacks conserved residue(s) required for the propagation of feature annotation.</text>
</comment>
<dbReference type="AlphaFoldDB" id="A0A6L3ZH52"/>
<evidence type="ECO:0000256" key="1">
    <source>
        <dbReference type="ARBA" id="ARBA00022448"/>
    </source>
</evidence>
<dbReference type="EMBL" id="WBVQ01000001">
    <property type="protein sequence ID" value="KAB2817241.1"/>
    <property type="molecule type" value="Genomic_DNA"/>
</dbReference>
<evidence type="ECO:0000256" key="12">
    <source>
        <dbReference type="ARBA" id="ARBA00023065"/>
    </source>
</evidence>
<evidence type="ECO:0000256" key="15">
    <source>
        <dbReference type="ARBA" id="ARBA00023201"/>
    </source>
</evidence>
<dbReference type="PANTHER" id="PTHR37838:SF1">
    <property type="entry name" value="NA(+)-TRANSLOCATING NADH-QUINONE REDUCTASE SUBUNIT C"/>
    <property type="match status" value="1"/>
</dbReference>
<evidence type="ECO:0000313" key="20">
    <source>
        <dbReference type="Proteomes" id="UP000484164"/>
    </source>
</evidence>
<keyword evidence="11 16" id="KW-0915">Sodium</keyword>
<evidence type="ECO:0000256" key="8">
    <source>
        <dbReference type="ARBA" id="ARBA00022967"/>
    </source>
</evidence>
<keyword evidence="8 16" id="KW-1278">Translocase</keyword>
<comment type="cofactor">
    <cofactor evidence="16 17">
        <name>FMN</name>
        <dbReference type="ChEBI" id="CHEBI:58210"/>
    </cofactor>
</comment>